<evidence type="ECO:0000313" key="1">
    <source>
        <dbReference type="EMBL" id="GMA18870.1"/>
    </source>
</evidence>
<protein>
    <submittedName>
        <fullName evidence="1">Uncharacterized protein</fullName>
    </submittedName>
</protein>
<organism evidence="1 2">
    <name type="scientific">Arsenicicoccus piscis</name>
    <dbReference type="NCBI Taxonomy" id="673954"/>
    <lineage>
        <taxon>Bacteria</taxon>
        <taxon>Bacillati</taxon>
        <taxon>Actinomycetota</taxon>
        <taxon>Actinomycetes</taxon>
        <taxon>Micrococcales</taxon>
        <taxon>Intrasporangiaceae</taxon>
        <taxon>Arsenicicoccus</taxon>
    </lineage>
</organism>
<keyword evidence="2" id="KW-1185">Reference proteome</keyword>
<sequence length="103" mass="11213">MHGSELDVLVLDPAGDEVVELLADDGTGDAFVGREPLEIPDLPRRVVRHPEGTDRALPDQLGQCGDRLLGRRGTVRLVQVVQVDVVDLQTLQGRLERQPQTGA</sequence>
<proteinExistence type="predicted"/>
<evidence type="ECO:0000313" key="2">
    <source>
        <dbReference type="Proteomes" id="UP001157109"/>
    </source>
</evidence>
<name>A0ABQ6HMN7_9MICO</name>
<comment type="caution">
    <text evidence="1">The sequence shown here is derived from an EMBL/GenBank/DDBJ whole genome shotgun (WGS) entry which is preliminary data.</text>
</comment>
<reference evidence="2" key="1">
    <citation type="journal article" date="2019" name="Int. J. Syst. Evol. Microbiol.">
        <title>The Global Catalogue of Microorganisms (GCM) 10K type strain sequencing project: providing services to taxonomists for standard genome sequencing and annotation.</title>
        <authorList>
            <consortium name="The Broad Institute Genomics Platform"/>
            <consortium name="The Broad Institute Genome Sequencing Center for Infectious Disease"/>
            <person name="Wu L."/>
            <person name="Ma J."/>
        </authorList>
    </citation>
    <scope>NUCLEOTIDE SEQUENCE [LARGE SCALE GENOMIC DNA]</scope>
    <source>
        <strain evidence="2">NBRC 105830</strain>
    </source>
</reference>
<gene>
    <name evidence="1" type="ORF">GCM10025862_08910</name>
</gene>
<accession>A0ABQ6HMN7</accession>
<dbReference type="EMBL" id="BSUJ01000001">
    <property type="protein sequence ID" value="GMA18870.1"/>
    <property type="molecule type" value="Genomic_DNA"/>
</dbReference>
<dbReference type="Proteomes" id="UP001157109">
    <property type="component" value="Unassembled WGS sequence"/>
</dbReference>